<proteinExistence type="predicted"/>
<dbReference type="GO" id="GO:0016787">
    <property type="term" value="F:hydrolase activity"/>
    <property type="evidence" value="ECO:0007669"/>
    <property type="project" value="UniProtKB-ARBA"/>
</dbReference>
<keyword evidence="1" id="KW-0812">Transmembrane</keyword>
<dbReference type="CDD" id="cd16018">
    <property type="entry name" value="Enpp"/>
    <property type="match status" value="1"/>
</dbReference>
<evidence type="ECO:0000313" key="3">
    <source>
        <dbReference type="Proteomes" id="UP000095283"/>
    </source>
</evidence>
<reference evidence="4" key="1">
    <citation type="submission" date="2016-11" db="UniProtKB">
        <authorList>
            <consortium name="WormBaseParasite"/>
        </authorList>
    </citation>
    <scope>IDENTIFICATION</scope>
</reference>
<accession>A0A1I7XF78</accession>
<keyword evidence="1" id="KW-0472">Membrane</keyword>
<dbReference type="PANTHER" id="PTHR10151">
    <property type="entry name" value="ECTONUCLEOTIDE PYROPHOSPHATASE/PHOSPHODIESTERASE"/>
    <property type="match status" value="1"/>
</dbReference>
<sequence>MLLLPLIISWLAVILSYVNTLSPHPKVLLISFDGFRYDLLNASMIFIDDCSFSVTVSFKVPNIYKWATKSSWFVNGVRSQYITYTAPNHMSIVTVYNYIFTQGMYEQSHGIVSNYFYDTETGEFYDYFNTTQTAGVVNASQAAHWYRGEPIWLTNDRYFHLKYTFKCFVILAYKTIHTFTLIFSSVKCLYSRANSSRRSATFYWPNGETPFPSPPHKPTIYKYIAEPDHTLHGNGFYNGQLKQTLKQLDSLFAYFDSKFDSHRLSDEVNVILTADHGHAEVYNFFEIFILFLGFKYAAHFVLESKFQIMDISHVMCIRDYVFGDDFWRGDHMIYPKDEQHAREIYRNLTEAIKTHEFKVKVYMKEDFPDQFFYKNSSRVGRIIIEPEVGSAISFSCTKEKIERLFECIQVFKSFIINMVKECDSIFIISRAYGSKGSFQFNASTHGMDPNQPEMRAMLVMRGPAIIKSQKIEDIPDNIDLYSLMCYLLEISPAPHNGSLQVLQKVLQKVDVINQMTMVETFVTDSFGFLAFLLPSMCVVILFLMYGCRHTILKDDPNWAGNQNGYRPLQMEAVAINKNTKSNLISDSVSMSGLLKDIETSSEDEF</sequence>
<protein>
    <submittedName>
        <fullName evidence="4">Bis(5'-adenosyl)-triphosphatase</fullName>
    </submittedName>
</protein>
<dbReference type="InterPro" id="IPR017850">
    <property type="entry name" value="Alkaline_phosphatase_core_sf"/>
</dbReference>
<dbReference type="WBParaSite" id="Hba_16386">
    <property type="protein sequence ID" value="Hba_16386"/>
    <property type="gene ID" value="Hba_16386"/>
</dbReference>
<evidence type="ECO:0000256" key="1">
    <source>
        <dbReference type="SAM" id="Phobius"/>
    </source>
</evidence>
<dbReference type="AlphaFoldDB" id="A0A1I7XF78"/>
<name>A0A1I7XF78_HETBA</name>
<organism evidence="3 4">
    <name type="scientific">Heterorhabditis bacteriophora</name>
    <name type="common">Entomopathogenic nematode worm</name>
    <dbReference type="NCBI Taxonomy" id="37862"/>
    <lineage>
        <taxon>Eukaryota</taxon>
        <taxon>Metazoa</taxon>
        <taxon>Ecdysozoa</taxon>
        <taxon>Nematoda</taxon>
        <taxon>Chromadorea</taxon>
        <taxon>Rhabditida</taxon>
        <taxon>Rhabditina</taxon>
        <taxon>Rhabditomorpha</taxon>
        <taxon>Strongyloidea</taxon>
        <taxon>Heterorhabditidae</taxon>
        <taxon>Heterorhabditis</taxon>
    </lineage>
</organism>
<dbReference type="Gene3D" id="3.40.720.10">
    <property type="entry name" value="Alkaline Phosphatase, subunit A"/>
    <property type="match status" value="1"/>
</dbReference>
<evidence type="ECO:0000313" key="4">
    <source>
        <dbReference type="WBParaSite" id="Hba_16386"/>
    </source>
</evidence>
<feature type="chain" id="PRO_5009311129" evidence="2">
    <location>
        <begin position="21"/>
        <end position="605"/>
    </location>
</feature>
<dbReference type="Pfam" id="PF01663">
    <property type="entry name" value="Phosphodiest"/>
    <property type="match status" value="1"/>
</dbReference>
<dbReference type="PANTHER" id="PTHR10151:SF120">
    <property type="entry name" value="BIS(5'-ADENOSYL)-TRIPHOSPHATASE"/>
    <property type="match status" value="1"/>
</dbReference>
<dbReference type="Proteomes" id="UP000095283">
    <property type="component" value="Unplaced"/>
</dbReference>
<keyword evidence="1" id="KW-1133">Transmembrane helix</keyword>
<feature type="signal peptide" evidence="2">
    <location>
        <begin position="1"/>
        <end position="20"/>
    </location>
</feature>
<dbReference type="InterPro" id="IPR002591">
    <property type="entry name" value="Phosphodiest/P_Trfase"/>
</dbReference>
<feature type="transmembrane region" description="Helical" evidence="1">
    <location>
        <begin position="526"/>
        <end position="545"/>
    </location>
</feature>
<dbReference type="SUPFAM" id="SSF53649">
    <property type="entry name" value="Alkaline phosphatase-like"/>
    <property type="match status" value="1"/>
</dbReference>
<evidence type="ECO:0000256" key="2">
    <source>
        <dbReference type="SAM" id="SignalP"/>
    </source>
</evidence>
<keyword evidence="2" id="KW-0732">Signal</keyword>
<keyword evidence="3" id="KW-1185">Reference proteome</keyword>